<feature type="signal peptide" evidence="1">
    <location>
        <begin position="1"/>
        <end position="20"/>
    </location>
</feature>
<sequence>MKAFLFHLVLLQLTVLLCYAGEEACTIPVLSVDHAFGEKVTGQYFNFNREHMSCLTPGKQIQFLAYNPRTSTIGEVVVWGGRNGGSVGDSHGRFNYLNVRPAPGQWQRGDTVVPIDCSHENTVKRCSIPIVSVDHKSGKTGQYFNFDRKYIKELSNNGNLTFQAYNLRTGQIGEVIVWGSANGGTTGDSHGRFNSNKVAPMPGQWRKGDRLYPVDQALCL</sequence>
<name>A0A7M5UTW4_9CNID</name>
<evidence type="ECO:0000313" key="3">
    <source>
        <dbReference type="Proteomes" id="UP000594262"/>
    </source>
</evidence>
<accession>A0A7M5UTW4</accession>
<reference evidence="2" key="1">
    <citation type="submission" date="2021-01" db="UniProtKB">
        <authorList>
            <consortium name="EnsemblMetazoa"/>
        </authorList>
    </citation>
    <scope>IDENTIFICATION</scope>
</reference>
<dbReference type="RefSeq" id="XP_066919851.1">
    <property type="nucleotide sequence ID" value="XM_067063750.1"/>
</dbReference>
<feature type="chain" id="PRO_5029448643" evidence="1">
    <location>
        <begin position="21"/>
        <end position="220"/>
    </location>
</feature>
<dbReference type="EnsemblMetazoa" id="CLYHEMT001296.1">
    <property type="protein sequence ID" value="CLYHEMP001296.1"/>
    <property type="gene ID" value="CLYHEMG001296"/>
</dbReference>
<keyword evidence="3" id="KW-1185">Reference proteome</keyword>
<evidence type="ECO:0000313" key="2">
    <source>
        <dbReference type="EnsemblMetazoa" id="CLYHEMP001296.1"/>
    </source>
</evidence>
<organism evidence="2 3">
    <name type="scientific">Clytia hemisphaerica</name>
    <dbReference type="NCBI Taxonomy" id="252671"/>
    <lineage>
        <taxon>Eukaryota</taxon>
        <taxon>Metazoa</taxon>
        <taxon>Cnidaria</taxon>
        <taxon>Hydrozoa</taxon>
        <taxon>Hydroidolina</taxon>
        <taxon>Leptothecata</taxon>
        <taxon>Obeliida</taxon>
        <taxon>Clytiidae</taxon>
        <taxon>Clytia</taxon>
    </lineage>
</organism>
<dbReference type="GeneID" id="136807170"/>
<protein>
    <submittedName>
        <fullName evidence="2">Uncharacterized protein</fullName>
    </submittedName>
</protein>
<proteinExistence type="predicted"/>
<keyword evidence="1" id="KW-0732">Signal</keyword>
<dbReference type="AlphaFoldDB" id="A0A7M5UTW4"/>
<dbReference type="Proteomes" id="UP000594262">
    <property type="component" value="Unplaced"/>
</dbReference>
<evidence type="ECO:0000256" key="1">
    <source>
        <dbReference type="SAM" id="SignalP"/>
    </source>
</evidence>